<evidence type="ECO:0000313" key="8">
    <source>
        <dbReference type="EMBL" id="RDZ27892.1"/>
    </source>
</evidence>
<keyword evidence="2 6" id="KW-0288">FMN</keyword>
<dbReference type="GO" id="GO:0016655">
    <property type="term" value="F:oxidoreductase activity, acting on NAD(P)H, quinone or similar compound as acceptor"/>
    <property type="evidence" value="ECO:0007669"/>
    <property type="project" value="InterPro"/>
</dbReference>
<dbReference type="GO" id="GO:0009055">
    <property type="term" value="F:electron transfer activity"/>
    <property type="evidence" value="ECO:0007669"/>
    <property type="project" value="UniProtKB-UniRule"/>
</dbReference>
<dbReference type="InterPro" id="IPR023048">
    <property type="entry name" value="NADH:quinone_OxRdtase_FMN_depd"/>
</dbReference>
<dbReference type="InterPro" id="IPR050104">
    <property type="entry name" value="FMN-dep_NADH:Q_OxRdtase_AzoR1"/>
</dbReference>
<dbReference type="OrthoDB" id="9787136at2"/>
<feature type="binding site" evidence="6">
    <location>
        <begin position="138"/>
        <end position="141"/>
    </location>
    <ligand>
        <name>FMN</name>
        <dbReference type="ChEBI" id="CHEBI:58210"/>
    </ligand>
</feature>
<comment type="subunit">
    <text evidence="6">Homodimer.</text>
</comment>
<sequence length="202" mass="21584">MKLLHIDTSILGDQSVSRQLTAAIVQRLTVVHPDAEVVHNDLAAEPAGHLSAAEFLAFQGVQPQDEAAQRLAARNAQWLDQFLAADVVVVGAPMYNFSLPTQLKSWLDRLAVANKTFGYGENGVRGLAGGRRVIVASSRGGLYGEGAPGAFLDHQETYLRGFFGFIGIDDVRFIRAEGVSMAPTQRDAAIAAALAEVEQLAA</sequence>
<accession>A0A371K1Z6</accession>
<dbReference type="EC" id="1.7.1.17" evidence="6"/>
<comment type="function">
    <text evidence="6">Also exhibits azoreductase activity. Catalyzes the reductive cleavage of the azo bond in aromatic azo compounds to the corresponding amines.</text>
</comment>
<feature type="binding site" evidence="6">
    <location>
        <begin position="94"/>
        <end position="97"/>
    </location>
    <ligand>
        <name>FMN</name>
        <dbReference type="ChEBI" id="CHEBI:58210"/>
    </ligand>
</feature>
<protein>
    <recommendedName>
        <fullName evidence="6">FMN dependent NADH:quinone oxidoreductase</fullName>
        <ecNumber evidence="6">1.6.5.-</ecNumber>
    </recommendedName>
    <alternativeName>
        <fullName evidence="6">Azo-dye reductase</fullName>
    </alternativeName>
    <alternativeName>
        <fullName evidence="6">FMN-dependent NADH-azo compound oxidoreductase</fullName>
    </alternativeName>
    <alternativeName>
        <fullName evidence="6">FMN-dependent NADH-azoreductase</fullName>
        <ecNumber evidence="6">1.7.1.17</ecNumber>
    </alternativeName>
</protein>
<comment type="catalytic activity">
    <reaction evidence="6">
        <text>2 a quinone + NADH + H(+) = 2 a 1,4-benzosemiquinone + NAD(+)</text>
        <dbReference type="Rhea" id="RHEA:65952"/>
        <dbReference type="ChEBI" id="CHEBI:15378"/>
        <dbReference type="ChEBI" id="CHEBI:57540"/>
        <dbReference type="ChEBI" id="CHEBI:57945"/>
        <dbReference type="ChEBI" id="CHEBI:132124"/>
        <dbReference type="ChEBI" id="CHEBI:134225"/>
    </reaction>
</comment>
<evidence type="ECO:0000256" key="4">
    <source>
        <dbReference type="ARBA" id="ARBA00023027"/>
    </source>
</evidence>
<keyword evidence="4 6" id="KW-0520">NAD</keyword>
<dbReference type="PANTHER" id="PTHR43741">
    <property type="entry name" value="FMN-DEPENDENT NADH-AZOREDUCTASE 1"/>
    <property type="match status" value="1"/>
</dbReference>
<comment type="similarity">
    <text evidence="6">Belongs to the azoreductase type 1 family.</text>
</comment>
<evidence type="ECO:0000256" key="1">
    <source>
        <dbReference type="ARBA" id="ARBA00022630"/>
    </source>
</evidence>
<evidence type="ECO:0000259" key="7">
    <source>
        <dbReference type="Pfam" id="PF02525"/>
    </source>
</evidence>
<dbReference type="GO" id="GO:0016652">
    <property type="term" value="F:oxidoreductase activity, acting on NAD(P)H as acceptor"/>
    <property type="evidence" value="ECO:0007669"/>
    <property type="project" value="UniProtKB-UniRule"/>
</dbReference>
<comment type="catalytic activity">
    <reaction evidence="5">
        <text>N,N-dimethyl-1,4-phenylenediamine + anthranilate + 2 NAD(+) = 2-(4-dimethylaminophenyl)diazenylbenzoate + 2 NADH + 2 H(+)</text>
        <dbReference type="Rhea" id="RHEA:55872"/>
        <dbReference type="ChEBI" id="CHEBI:15378"/>
        <dbReference type="ChEBI" id="CHEBI:15783"/>
        <dbReference type="ChEBI" id="CHEBI:16567"/>
        <dbReference type="ChEBI" id="CHEBI:57540"/>
        <dbReference type="ChEBI" id="CHEBI:57945"/>
        <dbReference type="ChEBI" id="CHEBI:71579"/>
        <dbReference type="EC" id="1.7.1.17"/>
    </reaction>
    <physiologicalReaction direction="right-to-left" evidence="5">
        <dbReference type="Rhea" id="RHEA:55874"/>
    </physiologicalReaction>
</comment>
<comment type="function">
    <text evidence="6">Quinone reductase that provides resistance to thiol-specific stress caused by electrophilic quinones.</text>
</comment>
<feature type="domain" description="Flavodoxin-like fold" evidence="7">
    <location>
        <begin position="1"/>
        <end position="199"/>
    </location>
</feature>
<dbReference type="Gene3D" id="3.40.50.360">
    <property type="match status" value="1"/>
</dbReference>
<reference evidence="8 9" key="1">
    <citation type="submission" date="2018-08" db="EMBL/GenBank/DDBJ databases">
        <title>Lysobacter sp. zong2l5, whole genome shotgun sequence.</title>
        <authorList>
            <person name="Zhang X."/>
            <person name="Feng G."/>
            <person name="Zhu H."/>
        </authorList>
    </citation>
    <scope>NUCLEOTIDE SEQUENCE [LARGE SCALE GENOMIC DNA]</scope>
    <source>
        <strain evidence="9">zong2l5</strain>
    </source>
</reference>
<evidence type="ECO:0000256" key="5">
    <source>
        <dbReference type="ARBA" id="ARBA00048542"/>
    </source>
</evidence>
<proteinExistence type="inferred from homology"/>
<keyword evidence="1 6" id="KW-0285">Flavoprotein</keyword>
<keyword evidence="3 6" id="KW-0560">Oxidoreductase</keyword>
<evidence type="ECO:0000313" key="9">
    <source>
        <dbReference type="Proteomes" id="UP000264492"/>
    </source>
</evidence>
<dbReference type="InterPro" id="IPR003680">
    <property type="entry name" value="Flavodoxin_fold"/>
</dbReference>
<comment type="cofactor">
    <cofactor evidence="6">
        <name>FMN</name>
        <dbReference type="ChEBI" id="CHEBI:58210"/>
    </cofactor>
    <text evidence="6">Binds 1 FMN per subunit.</text>
</comment>
<dbReference type="Proteomes" id="UP000264492">
    <property type="component" value="Unassembled WGS sequence"/>
</dbReference>
<dbReference type="HAMAP" id="MF_01216">
    <property type="entry name" value="Azoreductase_type1"/>
    <property type="match status" value="1"/>
</dbReference>
<gene>
    <name evidence="6" type="primary">azoR</name>
    <name evidence="8" type="ORF">DX914_01630</name>
</gene>
<dbReference type="EC" id="1.6.5.-" evidence="6"/>
<feature type="binding site" evidence="6">
    <location>
        <begin position="15"/>
        <end position="17"/>
    </location>
    <ligand>
        <name>FMN</name>
        <dbReference type="ChEBI" id="CHEBI:58210"/>
    </ligand>
</feature>
<evidence type="ECO:0000256" key="6">
    <source>
        <dbReference type="HAMAP-Rule" id="MF_01216"/>
    </source>
</evidence>
<evidence type="ECO:0000256" key="3">
    <source>
        <dbReference type="ARBA" id="ARBA00023002"/>
    </source>
</evidence>
<dbReference type="GO" id="GO:0010181">
    <property type="term" value="F:FMN binding"/>
    <property type="evidence" value="ECO:0007669"/>
    <property type="project" value="UniProtKB-UniRule"/>
</dbReference>
<name>A0A371K1Z6_9GAMM</name>
<organism evidence="8 9">
    <name type="scientific">Lysobacter silvisoli</name>
    <dbReference type="NCBI Taxonomy" id="2293254"/>
    <lineage>
        <taxon>Bacteria</taxon>
        <taxon>Pseudomonadati</taxon>
        <taxon>Pseudomonadota</taxon>
        <taxon>Gammaproteobacteria</taxon>
        <taxon>Lysobacterales</taxon>
        <taxon>Lysobacteraceae</taxon>
        <taxon>Lysobacter</taxon>
    </lineage>
</organism>
<dbReference type="Pfam" id="PF02525">
    <property type="entry name" value="Flavodoxin_2"/>
    <property type="match status" value="1"/>
</dbReference>
<dbReference type="RefSeq" id="WP_115857335.1">
    <property type="nucleotide sequence ID" value="NZ_QTSU01000001.1"/>
</dbReference>
<dbReference type="InterPro" id="IPR029039">
    <property type="entry name" value="Flavoprotein-like_sf"/>
</dbReference>
<dbReference type="EMBL" id="QTSU01000001">
    <property type="protein sequence ID" value="RDZ27892.1"/>
    <property type="molecule type" value="Genomic_DNA"/>
</dbReference>
<dbReference type="SUPFAM" id="SSF52218">
    <property type="entry name" value="Flavoproteins"/>
    <property type="match status" value="1"/>
</dbReference>
<feature type="binding site" evidence="6">
    <location>
        <position position="9"/>
    </location>
    <ligand>
        <name>FMN</name>
        <dbReference type="ChEBI" id="CHEBI:58210"/>
    </ligand>
</feature>
<keyword evidence="9" id="KW-1185">Reference proteome</keyword>
<dbReference type="PANTHER" id="PTHR43741:SF4">
    <property type="entry name" value="FMN-DEPENDENT NADH:QUINONE OXIDOREDUCTASE"/>
    <property type="match status" value="1"/>
</dbReference>
<comment type="caution">
    <text evidence="8">The sequence shown here is derived from an EMBL/GenBank/DDBJ whole genome shotgun (WGS) entry which is preliminary data.</text>
</comment>
<dbReference type="AlphaFoldDB" id="A0A371K1Z6"/>
<evidence type="ECO:0000256" key="2">
    <source>
        <dbReference type="ARBA" id="ARBA00022643"/>
    </source>
</evidence>